<feature type="region of interest" description="Disordered" evidence="1">
    <location>
        <begin position="84"/>
        <end position="105"/>
    </location>
</feature>
<gene>
    <name evidence="2" type="ORF">GCM10010260_79960</name>
</gene>
<evidence type="ECO:0000313" key="3">
    <source>
        <dbReference type="Proteomes" id="UP000618795"/>
    </source>
</evidence>
<proteinExistence type="predicted"/>
<protein>
    <submittedName>
        <fullName evidence="2">Uncharacterized protein</fullName>
    </submittedName>
</protein>
<sequence>MTKLRERKNNRGAVLRSLYGAVGLNRPEVSGSALRAELGLPDEDLSAACAYLADEGLISVEWTSRRTPAALSLTHEGICLMEELEEEQEEEQEEQERAERAGPDG</sequence>
<name>A0A918IJU7_9ACTN</name>
<reference evidence="2" key="2">
    <citation type="submission" date="2020-09" db="EMBL/GenBank/DDBJ databases">
        <authorList>
            <person name="Sun Q."/>
            <person name="Ohkuma M."/>
        </authorList>
    </citation>
    <scope>NUCLEOTIDE SEQUENCE</scope>
    <source>
        <strain evidence="2">JCM 4369</strain>
    </source>
</reference>
<dbReference type="Proteomes" id="UP000618795">
    <property type="component" value="Unassembled WGS sequence"/>
</dbReference>
<dbReference type="InterPro" id="IPR036388">
    <property type="entry name" value="WH-like_DNA-bd_sf"/>
</dbReference>
<evidence type="ECO:0000256" key="1">
    <source>
        <dbReference type="SAM" id="MobiDB-lite"/>
    </source>
</evidence>
<evidence type="ECO:0000313" key="2">
    <source>
        <dbReference type="EMBL" id="GGV27514.1"/>
    </source>
</evidence>
<feature type="compositionally biased region" description="Basic and acidic residues" evidence="1">
    <location>
        <begin position="95"/>
        <end position="105"/>
    </location>
</feature>
<dbReference type="AlphaFoldDB" id="A0A918IJU7"/>
<comment type="caution">
    <text evidence="2">The sequence shown here is derived from an EMBL/GenBank/DDBJ whole genome shotgun (WGS) entry which is preliminary data.</text>
</comment>
<dbReference type="RefSeq" id="WP_191878361.1">
    <property type="nucleotide sequence ID" value="NZ_BMTD01000032.1"/>
</dbReference>
<accession>A0A918IJU7</accession>
<dbReference type="EMBL" id="BMTD01000032">
    <property type="protein sequence ID" value="GGV27514.1"/>
    <property type="molecule type" value="Genomic_DNA"/>
</dbReference>
<feature type="compositionally biased region" description="Acidic residues" evidence="1">
    <location>
        <begin position="84"/>
        <end position="94"/>
    </location>
</feature>
<keyword evidence="3" id="KW-1185">Reference proteome</keyword>
<dbReference type="Gene3D" id="1.10.10.10">
    <property type="entry name" value="Winged helix-like DNA-binding domain superfamily/Winged helix DNA-binding domain"/>
    <property type="match status" value="1"/>
</dbReference>
<reference evidence="2" key="1">
    <citation type="journal article" date="2014" name="Int. J. Syst. Evol. Microbiol.">
        <title>Complete genome sequence of Corynebacterium casei LMG S-19264T (=DSM 44701T), isolated from a smear-ripened cheese.</title>
        <authorList>
            <consortium name="US DOE Joint Genome Institute (JGI-PGF)"/>
            <person name="Walter F."/>
            <person name="Albersmeier A."/>
            <person name="Kalinowski J."/>
            <person name="Ruckert C."/>
        </authorList>
    </citation>
    <scope>NUCLEOTIDE SEQUENCE</scope>
    <source>
        <strain evidence="2">JCM 4369</strain>
    </source>
</reference>
<organism evidence="2 3">
    <name type="scientific">Streptomyces filipinensis</name>
    <dbReference type="NCBI Taxonomy" id="66887"/>
    <lineage>
        <taxon>Bacteria</taxon>
        <taxon>Bacillati</taxon>
        <taxon>Actinomycetota</taxon>
        <taxon>Actinomycetes</taxon>
        <taxon>Kitasatosporales</taxon>
        <taxon>Streptomycetaceae</taxon>
        <taxon>Streptomyces</taxon>
    </lineage>
</organism>